<proteinExistence type="predicted"/>
<comment type="caution">
    <text evidence="4">The sequence shown here is derived from an EMBL/GenBank/DDBJ whole genome shotgun (WGS) entry which is preliminary data.</text>
</comment>
<dbReference type="Gene3D" id="3.40.50.300">
    <property type="entry name" value="P-loop containing nucleotide triphosphate hydrolases"/>
    <property type="match status" value="2"/>
</dbReference>
<name>A0ABR3F890_9AGAR</name>
<dbReference type="SUPFAM" id="SSF52540">
    <property type="entry name" value="P-loop containing nucleoside triphosphate hydrolases"/>
    <property type="match status" value="2"/>
</dbReference>
<dbReference type="EMBL" id="JBAHYK010000795">
    <property type="protein sequence ID" value="KAL0571266.1"/>
    <property type="molecule type" value="Genomic_DNA"/>
</dbReference>
<keyword evidence="5" id="KW-1185">Reference proteome</keyword>
<evidence type="ECO:0000256" key="1">
    <source>
        <dbReference type="ARBA" id="ARBA00022737"/>
    </source>
</evidence>
<keyword evidence="1" id="KW-0677">Repeat</keyword>
<dbReference type="InterPro" id="IPR027417">
    <property type="entry name" value="P-loop_NTPase"/>
</dbReference>
<evidence type="ECO:0000313" key="4">
    <source>
        <dbReference type="EMBL" id="KAL0571266.1"/>
    </source>
</evidence>
<feature type="domain" description="Nephrocystin 3-like N-terminal" evidence="3">
    <location>
        <begin position="91"/>
        <end position="263"/>
    </location>
</feature>
<organism evidence="4 5">
    <name type="scientific">Marasmius crinis-equi</name>
    <dbReference type="NCBI Taxonomy" id="585013"/>
    <lineage>
        <taxon>Eukaryota</taxon>
        <taxon>Fungi</taxon>
        <taxon>Dikarya</taxon>
        <taxon>Basidiomycota</taxon>
        <taxon>Agaricomycotina</taxon>
        <taxon>Agaricomycetes</taxon>
        <taxon>Agaricomycetidae</taxon>
        <taxon>Agaricales</taxon>
        <taxon>Marasmiineae</taxon>
        <taxon>Marasmiaceae</taxon>
        <taxon>Marasmius</taxon>
    </lineage>
</organism>
<dbReference type="Proteomes" id="UP001465976">
    <property type="component" value="Unassembled WGS sequence"/>
</dbReference>
<dbReference type="PANTHER" id="PTHR10039:SF17">
    <property type="entry name" value="FUNGAL STAND N-TERMINAL GOODBYE DOMAIN-CONTAINING PROTEIN-RELATED"/>
    <property type="match status" value="1"/>
</dbReference>
<gene>
    <name evidence="4" type="ORF">V5O48_010696</name>
</gene>
<dbReference type="Pfam" id="PF24883">
    <property type="entry name" value="NPHP3_N"/>
    <property type="match status" value="2"/>
</dbReference>
<evidence type="ECO:0000256" key="2">
    <source>
        <dbReference type="SAM" id="MobiDB-lite"/>
    </source>
</evidence>
<evidence type="ECO:0000259" key="3">
    <source>
        <dbReference type="Pfam" id="PF24883"/>
    </source>
</evidence>
<feature type="domain" description="Nephrocystin 3-like N-terminal" evidence="3">
    <location>
        <begin position="773"/>
        <end position="946"/>
    </location>
</feature>
<accession>A0ABR3F890</accession>
<dbReference type="PANTHER" id="PTHR10039">
    <property type="entry name" value="AMELOGENIN"/>
    <property type="match status" value="1"/>
</dbReference>
<dbReference type="InterPro" id="IPR056884">
    <property type="entry name" value="NPHP3-like_N"/>
</dbReference>
<sequence>MPSNSLSLGSVHNYNGQGHNINQGDGVQNNNTADGNFFNVAGNYISNAAASNAHRTLWEAIAGVEASHRANQQFERGRCLEGTREEVLRIIHEWRGEREQDFPICWLSGAAGVGKTAIAMTIAKSCEGRGLLSSFFLFRNDPKRDNPSALMLTIAHDLTVAIPALRNPINRRVSDDPRILNGESMEDQFGQLVLKPFLYWRWGRVVRGVAAYLLLATREPNLIIIDGLDECKDIEKQQRILTTIADSYRQHPSSPLRFLICSRSESWIRRAFLGQQLRSITKNIVLDRGTHSPAKDIEQYLIHEFQEIRQSLECADVQFPDPWPSKDDFEFLIQRSDGQFAYVKTVVKFVKLRQSNPITQLSTIIDNSPNRPSLQSPFLELDCLHQTVLQSNTDDSKDRTLAILAAIVVLPLHLKFYPSPAFIELLFGLSSVDVTVALEAMHSVLDIRGREDGIRVYHTPFIDYLFDQTRSRNFYINKAAEHHSLAPASWEWDRGSRWDWDKAFRNMVLWLESSKDSVDPDIIKRFKEPKYLHLEIPANITCNQDTGDSQDHVERMIDLVVLSTVWLEWFQSPSLECVAQRQLGFPKTSRVPSLRTTSCSCPDPAASPAWHFSPCRFDQRAYYVACLRTAQMIILELPSLDLGGEFEGKRLADFKRTIQTLLNSSPSRGYPFEPELFSVYEALFKFVGQFDVNTPSKIEIEWLKWLKTCPYGYATSAEALKQQINVAYKLPAAAHVTLWDAIAGVGASHRAEQQYERGDCLEETREQVLRGIHEWRVARAQGPPICWLSGPAGAGKTSIAMTVAKSCEDEGLVGSFFCFRSDPRRNNPSALFLTIAHELTVTIPSLRNPINRRVLDDPQILNESIEIQFRELILKPSLDRGWWRRIQDVAAYLSLTTRATREPNLVIIDGLDECGNEQTQLRILEVITDSYRQYPRFPLRFLITSRPEAWIREAFNAQPLRDITETIALDDNLSILRDIRRYLLHEFQGIRESSEYAHIRFPEEWPSKADLAWLARQSGGQFIYVATACKFVKLLGRDPVDQLRIIIANTPEDHPWPRSPYLGLDCLYKIVLLNDTDPSAAHAILAAIVVLPLSLELRSSPEFLGLLFGLAPEEVHLALHAMHPVLHIQGPQDAIRIHHTSFTDYLFDQARSREFYIDQSAQHYSLARRWLQALARSKMGDYRPELLDDLRNLDISALFFCNTVTARQEQDRVPPQDPHAAFEEMALWLESSPDLVDPDLIERFRERPEFFHLELPSGTPPQIANPHEIKQMIDWAVLRTTWSEWLRPDSALPPRKFDVPPLRITGCYCPEDSSRYHPGHRAYHAACLRTAEMVVSKFVNAESRKLNIKIRNLLYSTPSQGHPFEPELLSQIETLLGHVQQSSVDLGLAPSEHCTEWLEWLEMCPRRYARRVEALKTRVISLFRELPIE</sequence>
<reference evidence="4 5" key="1">
    <citation type="submission" date="2024-02" db="EMBL/GenBank/DDBJ databases">
        <title>A draft genome for the cacao thread blight pathogen Marasmius crinis-equi.</title>
        <authorList>
            <person name="Cohen S.P."/>
            <person name="Baruah I.K."/>
            <person name="Amoako-Attah I."/>
            <person name="Bukari Y."/>
            <person name="Meinhardt L.W."/>
            <person name="Bailey B.A."/>
        </authorList>
    </citation>
    <scope>NUCLEOTIDE SEQUENCE [LARGE SCALE GENOMIC DNA]</scope>
    <source>
        <strain evidence="4 5">GH-76</strain>
    </source>
</reference>
<feature type="region of interest" description="Disordered" evidence="2">
    <location>
        <begin position="1"/>
        <end position="28"/>
    </location>
</feature>
<evidence type="ECO:0000313" key="5">
    <source>
        <dbReference type="Proteomes" id="UP001465976"/>
    </source>
</evidence>
<protein>
    <recommendedName>
        <fullName evidence="3">Nephrocystin 3-like N-terminal domain-containing protein</fullName>
    </recommendedName>
</protein>